<keyword evidence="2" id="KW-1185">Reference proteome</keyword>
<dbReference type="InterPro" id="IPR007263">
    <property type="entry name" value="DCC1-like"/>
</dbReference>
<gene>
    <name evidence="1" type="ORF">HSR122_0766</name>
</gene>
<evidence type="ECO:0000313" key="2">
    <source>
        <dbReference type="Proteomes" id="UP000662973"/>
    </source>
</evidence>
<dbReference type="Pfam" id="PF04134">
    <property type="entry name" value="DCC1-like"/>
    <property type="match status" value="1"/>
</dbReference>
<sequence>MTDATLIYDDACGFCTWAAEFVAERSDVELIGFSDLDERTRERLPADYENCAHLIVGDAVYSCGAAMEQGFVRTDLGDDLAPLARFLDQFEDYTRVREHLYREVADRRDVLGSIVSREPPAQSED</sequence>
<evidence type="ECO:0000313" key="1">
    <source>
        <dbReference type="EMBL" id="QSG08171.1"/>
    </source>
</evidence>
<reference evidence="1 2" key="1">
    <citation type="submission" date="2020-11" db="EMBL/GenBank/DDBJ databases">
        <title>Carbohydrate-dependent, anaerobic sulfur respiration: A novel catabolism in halophilic archaea.</title>
        <authorList>
            <person name="Sorokin D.Y."/>
            <person name="Messina E."/>
            <person name="Smedile F."/>
            <person name="La Cono V."/>
            <person name="Hallsworth J.E."/>
            <person name="Yakimov M.M."/>
        </authorList>
    </citation>
    <scope>NUCLEOTIDE SEQUENCE [LARGE SCALE GENOMIC DNA]</scope>
    <source>
        <strain evidence="1 2">HSR12-2</strain>
    </source>
</reference>
<name>A0A897N6T9_9EURY</name>
<dbReference type="AlphaFoldDB" id="A0A897N6T9"/>
<organism evidence="1 2">
    <name type="scientific">Halapricum desulfuricans</name>
    <dbReference type="NCBI Taxonomy" id="2841257"/>
    <lineage>
        <taxon>Archaea</taxon>
        <taxon>Methanobacteriati</taxon>
        <taxon>Methanobacteriota</taxon>
        <taxon>Stenosarchaea group</taxon>
        <taxon>Halobacteria</taxon>
        <taxon>Halobacteriales</taxon>
        <taxon>Haloarculaceae</taxon>
        <taxon>Halapricum</taxon>
    </lineage>
</organism>
<dbReference type="GO" id="GO:0015035">
    <property type="term" value="F:protein-disulfide reductase activity"/>
    <property type="evidence" value="ECO:0007669"/>
    <property type="project" value="InterPro"/>
</dbReference>
<dbReference type="KEGG" id="hds:HSR122_0766"/>
<proteinExistence type="predicted"/>
<dbReference type="GeneID" id="68851422"/>
<dbReference type="Proteomes" id="UP000662973">
    <property type="component" value="Chromosome"/>
</dbReference>
<dbReference type="EMBL" id="CP064788">
    <property type="protein sequence ID" value="QSG08171.1"/>
    <property type="molecule type" value="Genomic_DNA"/>
</dbReference>
<accession>A0A897N6T9</accession>
<dbReference type="RefSeq" id="WP_229111329.1">
    <property type="nucleotide sequence ID" value="NZ_CP064788.1"/>
</dbReference>
<protein>
    <submittedName>
        <fullName evidence="1">Thioredoxin superfamily protein</fullName>
    </submittedName>
</protein>